<keyword evidence="5" id="KW-0812">Transmembrane</keyword>
<dbReference type="InterPro" id="IPR036179">
    <property type="entry name" value="Ig-like_dom_sf"/>
</dbReference>
<evidence type="ECO:0000256" key="4">
    <source>
        <dbReference type="SAM" id="MobiDB-lite"/>
    </source>
</evidence>
<dbReference type="PANTHER" id="PTHR11738:SF88">
    <property type="entry name" value="IG-LIKE DOMAIN-CONTAINING PROTEIN"/>
    <property type="match status" value="1"/>
</dbReference>
<dbReference type="Proteomes" id="UP000002281">
    <property type="component" value="Chromosome 10"/>
</dbReference>
<dbReference type="InterPro" id="IPR013783">
    <property type="entry name" value="Ig-like_fold"/>
</dbReference>
<dbReference type="Ensembl" id="ENSECAT00000129722.1">
    <property type="protein sequence ID" value="ENSECAP00000066237.1"/>
    <property type="gene ID" value="ENSECAG00000035495.3"/>
</dbReference>
<keyword evidence="3" id="KW-0393">Immunoglobulin domain</keyword>
<protein>
    <recommendedName>
        <fullName evidence="7">Ig-like domain-containing protein</fullName>
    </recommendedName>
</protein>
<keyword evidence="2" id="KW-1015">Disulfide bond</keyword>
<feature type="region of interest" description="Disordered" evidence="4">
    <location>
        <begin position="469"/>
        <end position="494"/>
    </location>
</feature>
<keyword evidence="1 6" id="KW-0732">Signal</keyword>
<dbReference type="Gene3D" id="2.60.40.10">
    <property type="entry name" value="Immunoglobulins"/>
    <property type="match status" value="4"/>
</dbReference>
<dbReference type="GeneID" id="100053055"/>
<feature type="transmembrane region" description="Helical" evidence="5">
    <location>
        <begin position="438"/>
        <end position="462"/>
    </location>
</feature>
<feature type="chain" id="PRO_5040405488" description="Ig-like domain-containing protein" evidence="6">
    <location>
        <begin position="29"/>
        <end position="631"/>
    </location>
</feature>
<evidence type="ECO:0000256" key="6">
    <source>
        <dbReference type="SAM" id="SignalP"/>
    </source>
</evidence>
<organism evidence="8 9">
    <name type="scientific">Equus caballus</name>
    <name type="common">Horse</name>
    <dbReference type="NCBI Taxonomy" id="9796"/>
    <lineage>
        <taxon>Eukaryota</taxon>
        <taxon>Metazoa</taxon>
        <taxon>Chordata</taxon>
        <taxon>Craniata</taxon>
        <taxon>Vertebrata</taxon>
        <taxon>Euteleostomi</taxon>
        <taxon>Mammalia</taxon>
        <taxon>Eutheria</taxon>
        <taxon>Laurasiatheria</taxon>
        <taxon>Perissodactyla</taxon>
        <taxon>Equidae</taxon>
        <taxon>Equus</taxon>
    </lineage>
</organism>
<dbReference type="Pfam" id="PF13895">
    <property type="entry name" value="Ig_2"/>
    <property type="match status" value="2"/>
</dbReference>
<dbReference type="SMART" id="SM00409">
    <property type="entry name" value="IG"/>
    <property type="match status" value="4"/>
</dbReference>
<dbReference type="GO" id="GO:0032396">
    <property type="term" value="F:inhibitory MHC class I receptor activity"/>
    <property type="evidence" value="ECO:0000318"/>
    <property type="project" value="GO_Central"/>
</dbReference>
<reference evidence="8" key="2">
    <citation type="submission" date="2025-08" db="UniProtKB">
        <authorList>
            <consortium name="Ensembl"/>
        </authorList>
    </citation>
    <scope>IDENTIFICATION</scope>
    <source>
        <strain evidence="8">Thoroughbred</strain>
    </source>
</reference>
<proteinExistence type="predicted"/>
<sequence length="631" mass="69151">MEGRARTPVLTALLCLGLCQDLWNQVQAGVTPKPSIWADPGPVVTWGSPVTIWCQGSLQADVYHLYRGRVSKPVYIEAPQDSSNKTSFFIESMSTHTAGLYQCAYHIRRNGWSERSDPLRLVVTGAYSAPSLSAHPGPVVASGGNVSLWCSSEVTSGTFHLLKEGGANSSQQMEPRIHHGRWQALFPVGPVNTSHGGTYRCYGSPSSYPYAWSQPSDPLHLEVTGVYREPSLSAQPGSLVLSGDNLTLQCRSEADFDRFALTRDEGLTPPQHLHEQHSPDFPLGHVSHTHGGQYRCYGGYNLSHVWSAPSAPLDILIAGMYEKPSLSAQPGPSVSWGENVTLRCRSEIWFDTFHLSKEGSPAPPQHLRLQDTAAPFQANFTIGPVTSDHEGTYRCYGSNSTSPHLLSLPSDLLELRVSGDSEDPLSPGESGTRWGLTWYLNVLIGVTVAFVLLLSLLLLFLLTRHQRQDKRRTPAQTQADLQFPAGAADPQPKDLRLKISSSPAADTQEQTLYAAVKDTQPEEGVELGHQSLHDEDPQGATYAQVNHSRARLRQGVATSPAPLSEELLNSKHRQAEEDRQMHRQAAASEDPQDVTYAQLNHLILRREMTPPSSQSEEPPAEPSVYAALAIH</sequence>
<feature type="region of interest" description="Disordered" evidence="4">
    <location>
        <begin position="573"/>
        <end position="631"/>
    </location>
</feature>
<accession>A0A9L0RWJ3</accession>
<dbReference type="InterPro" id="IPR050412">
    <property type="entry name" value="Ig-like_Receptors_ImmuneReg"/>
</dbReference>
<dbReference type="SMART" id="SM00408">
    <property type="entry name" value="IGc2"/>
    <property type="match status" value="3"/>
</dbReference>
<dbReference type="InterPro" id="IPR003599">
    <property type="entry name" value="Ig_sub"/>
</dbReference>
<reference evidence="8" key="3">
    <citation type="submission" date="2025-09" db="UniProtKB">
        <authorList>
            <consortium name="Ensembl"/>
        </authorList>
    </citation>
    <scope>IDENTIFICATION</scope>
    <source>
        <strain evidence="8">Thoroughbred</strain>
    </source>
</reference>
<dbReference type="PROSITE" id="PS50835">
    <property type="entry name" value="IG_LIKE"/>
    <property type="match status" value="1"/>
</dbReference>
<name>A0A9L0RWJ3_HORSE</name>
<evidence type="ECO:0000256" key="3">
    <source>
        <dbReference type="ARBA" id="ARBA00023319"/>
    </source>
</evidence>
<dbReference type="InterPro" id="IPR013151">
    <property type="entry name" value="Immunoglobulin_dom"/>
</dbReference>
<dbReference type="GO" id="GO:0002764">
    <property type="term" value="P:immune response-regulating signaling pathway"/>
    <property type="evidence" value="ECO:0000318"/>
    <property type="project" value="GO_Central"/>
</dbReference>
<dbReference type="InterPro" id="IPR007110">
    <property type="entry name" value="Ig-like_dom"/>
</dbReference>
<evidence type="ECO:0000313" key="8">
    <source>
        <dbReference type="Ensembl" id="ENSECAP00000066237.1"/>
    </source>
</evidence>
<dbReference type="SUPFAM" id="SSF48726">
    <property type="entry name" value="Immunoglobulin"/>
    <property type="match status" value="4"/>
</dbReference>
<dbReference type="RefSeq" id="XP_070079377.1">
    <property type="nucleotide sequence ID" value="XM_070223276.1"/>
</dbReference>
<reference evidence="8 9" key="1">
    <citation type="journal article" date="2009" name="Science">
        <title>Genome sequence, comparative analysis, and population genetics of the domestic horse.</title>
        <authorList>
            <consortium name="Broad Institute Genome Sequencing Platform"/>
            <consortium name="Broad Institute Whole Genome Assembly Team"/>
            <person name="Wade C.M."/>
            <person name="Giulotto E."/>
            <person name="Sigurdsson S."/>
            <person name="Zoli M."/>
            <person name="Gnerre S."/>
            <person name="Imsland F."/>
            <person name="Lear T.L."/>
            <person name="Adelson D.L."/>
            <person name="Bailey E."/>
            <person name="Bellone R.R."/>
            <person name="Bloecker H."/>
            <person name="Distl O."/>
            <person name="Edgar R.C."/>
            <person name="Garber M."/>
            <person name="Leeb T."/>
            <person name="Mauceli E."/>
            <person name="MacLeod J.N."/>
            <person name="Penedo M.C.T."/>
            <person name="Raison J.M."/>
            <person name="Sharpe T."/>
            <person name="Vogel J."/>
            <person name="Andersson L."/>
            <person name="Antczak D.F."/>
            <person name="Biagi T."/>
            <person name="Binns M.M."/>
            <person name="Chowdhary B.P."/>
            <person name="Coleman S.J."/>
            <person name="Della Valle G."/>
            <person name="Fryc S."/>
            <person name="Guerin G."/>
            <person name="Hasegawa T."/>
            <person name="Hill E.W."/>
            <person name="Jurka J."/>
            <person name="Kiialainen A."/>
            <person name="Lindgren G."/>
            <person name="Liu J."/>
            <person name="Magnani E."/>
            <person name="Mickelson J.R."/>
            <person name="Murray J."/>
            <person name="Nergadze S.G."/>
            <person name="Onofrio R."/>
            <person name="Pedroni S."/>
            <person name="Piras M.F."/>
            <person name="Raudsepp T."/>
            <person name="Rocchi M."/>
            <person name="Roeed K.H."/>
            <person name="Ryder O.A."/>
            <person name="Searle S."/>
            <person name="Skow L."/>
            <person name="Swinburne J.E."/>
            <person name="Syvaenen A.C."/>
            <person name="Tozaki T."/>
            <person name="Valberg S.J."/>
            <person name="Vaudin M."/>
            <person name="White J.R."/>
            <person name="Zody M.C."/>
            <person name="Lander E.S."/>
            <person name="Lindblad-Toh K."/>
        </authorList>
    </citation>
    <scope>NUCLEOTIDE SEQUENCE [LARGE SCALE GENOMIC DNA]</scope>
    <source>
        <strain evidence="8 9">Thoroughbred</strain>
    </source>
</reference>
<evidence type="ECO:0000256" key="1">
    <source>
        <dbReference type="ARBA" id="ARBA00022729"/>
    </source>
</evidence>
<keyword evidence="5" id="KW-1133">Transmembrane helix</keyword>
<keyword evidence="9" id="KW-1185">Reference proteome</keyword>
<dbReference type="GO" id="GO:0019221">
    <property type="term" value="P:cytokine-mediated signaling pathway"/>
    <property type="evidence" value="ECO:0000318"/>
    <property type="project" value="GO_Central"/>
</dbReference>
<feature type="signal peptide" evidence="6">
    <location>
        <begin position="1"/>
        <end position="28"/>
    </location>
</feature>
<dbReference type="GO" id="GO:0005886">
    <property type="term" value="C:plasma membrane"/>
    <property type="evidence" value="ECO:0000318"/>
    <property type="project" value="GO_Central"/>
</dbReference>
<evidence type="ECO:0000313" key="9">
    <source>
        <dbReference type="Proteomes" id="UP000002281"/>
    </source>
</evidence>
<dbReference type="AlphaFoldDB" id="A0A9L0RWJ3"/>
<evidence type="ECO:0000256" key="2">
    <source>
        <dbReference type="ARBA" id="ARBA00023157"/>
    </source>
</evidence>
<dbReference type="GeneTree" id="ENSGT01100000263478"/>
<feature type="domain" description="Ig-like" evidence="7">
    <location>
        <begin position="230"/>
        <end position="407"/>
    </location>
</feature>
<dbReference type="PANTHER" id="PTHR11738">
    <property type="entry name" value="MHC CLASS I NK CELL RECEPTOR"/>
    <property type="match status" value="1"/>
</dbReference>
<dbReference type="FunFam" id="2.60.40.10:FF:000049">
    <property type="entry name" value="Leukocyte immunoglobulin-like receptor subfamily B member 1"/>
    <property type="match status" value="4"/>
</dbReference>
<gene>
    <name evidence="8" type="primary">LOC100053055</name>
</gene>
<keyword evidence="5" id="KW-0472">Membrane</keyword>
<evidence type="ECO:0000259" key="7">
    <source>
        <dbReference type="PROSITE" id="PS50835"/>
    </source>
</evidence>
<dbReference type="Pfam" id="PF00047">
    <property type="entry name" value="ig"/>
    <property type="match status" value="1"/>
</dbReference>
<evidence type="ECO:0000256" key="5">
    <source>
        <dbReference type="SAM" id="Phobius"/>
    </source>
</evidence>
<dbReference type="InterPro" id="IPR003598">
    <property type="entry name" value="Ig_sub2"/>
</dbReference>